<protein>
    <submittedName>
        <fullName evidence="5">4Fe-4S ferredoxin</fullName>
    </submittedName>
</protein>
<evidence type="ECO:0000313" key="6">
    <source>
        <dbReference type="Proteomes" id="UP000288096"/>
    </source>
</evidence>
<dbReference type="GO" id="GO:0051536">
    <property type="term" value="F:iron-sulfur cluster binding"/>
    <property type="evidence" value="ECO:0007669"/>
    <property type="project" value="UniProtKB-KW"/>
</dbReference>
<dbReference type="PROSITE" id="PS51379">
    <property type="entry name" value="4FE4S_FER_2"/>
    <property type="match status" value="2"/>
</dbReference>
<dbReference type="OrthoDB" id="5488678at2"/>
<dbReference type="RefSeq" id="WP_124330609.1">
    <property type="nucleotide sequence ID" value="NZ_BEXT01000001.1"/>
</dbReference>
<feature type="domain" description="4Fe-4S ferredoxin-type" evidence="4">
    <location>
        <begin position="269"/>
        <end position="296"/>
    </location>
</feature>
<keyword evidence="3" id="KW-0411">Iron-sulfur</keyword>
<evidence type="ECO:0000256" key="2">
    <source>
        <dbReference type="ARBA" id="ARBA00023004"/>
    </source>
</evidence>
<dbReference type="InterPro" id="IPR017900">
    <property type="entry name" value="4Fe4S_Fe_S_CS"/>
</dbReference>
<name>A0A401G2Z1_9BACT</name>
<proteinExistence type="predicted"/>
<dbReference type="InterPro" id="IPR017896">
    <property type="entry name" value="4Fe4S_Fe-S-bd"/>
</dbReference>
<dbReference type="SUPFAM" id="SSF54862">
    <property type="entry name" value="4Fe-4S ferredoxins"/>
    <property type="match status" value="1"/>
</dbReference>
<reference evidence="6" key="2">
    <citation type="submission" date="2019-01" db="EMBL/GenBank/DDBJ databases">
        <title>Genome sequence of Desulfonema ishimotonii strain Tokyo 01.</title>
        <authorList>
            <person name="Fukui M."/>
        </authorList>
    </citation>
    <scope>NUCLEOTIDE SEQUENCE [LARGE SCALE GENOMIC DNA]</scope>
    <source>
        <strain evidence="6">Tokyo 01</strain>
    </source>
</reference>
<dbReference type="PROSITE" id="PS00198">
    <property type="entry name" value="4FE4S_FER_1"/>
    <property type="match status" value="1"/>
</dbReference>
<dbReference type="GO" id="GO:0046872">
    <property type="term" value="F:metal ion binding"/>
    <property type="evidence" value="ECO:0007669"/>
    <property type="project" value="UniProtKB-KW"/>
</dbReference>
<accession>A0A401G2Z1</accession>
<dbReference type="Proteomes" id="UP000288096">
    <property type="component" value="Unassembled WGS sequence"/>
</dbReference>
<evidence type="ECO:0000256" key="3">
    <source>
        <dbReference type="ARBA" id="ARBA00023014"/>
    </source>
</evidence>
<gene>
    <name evidence="5" type="ORF">DENIS_4551</name>
</gene>
<sequence length="352" mass="39206">MTDVYQKLATHLDNLPAGFPATESGVELRILKRLFTPEEAEIATHLIMMPEPPASIAARVGRDEAELAPMLEAMSKKGLIFRTSKDEQKYYMASQFVVGIWEYHLNDLDEDLIRDVNEYLPHVMKEGWVDRETKQMRVIPISQSITAEMAVMPYEVAEEIIKKQSKILVAPCICRREHDMVGKGCGKPMETCLVFGGGAHYYADNGLGRFISQEEALAVLKTGLEAGLVLQPGNSRKPMNICMCCGCCCQILKNLRNIDSPAKAVHSNYYAEVDEENCTACGACVERCQMDAITVEDTAQINLDRCIGCGLCVTDCPTDAMTLRQKGEADQYVPPKNVVETYMNMARERGIM</sequence>
<evidence type="ECO:0000259" key="4">
    <source>
        <dbReference type="PROSITE" id="PS51379"/>
    </source>
</evidence>
<evidence type="ECO:0000313" key="5">
    <source>
        <dbReference type="EMBL" id="GBC63553.1"/>
    </source>
</evidence>
<reference evidence="6" key="1">
    <citation type="submission" date="2017-11" db="EMBL/GenBank/DDBJ databases">
        <authorList>
            <person name="Watanabe M."/>
            <person name="Kojima H."/>
        </authorList>
    </citation>
    <scope>NUCLEOTIDE SEQUENCE [LARGE SCALE GENOMIC DNA]</scope>
    <source>
        <strain evidence="6">Tokyo 01</strain>
    </source>
</reference>
<comment type="caution">
    <text evidence="5">The sequence shown here is derived from an EMBL/GenBank/DDBJ whole genome shotgun (WGS) entry which is preliminary data.</text>
</comment>
<evidence type="ECO:0000256" key="1">
    <source>
        <dbReference type="ARBA" id="ARBA00022723"/>
    </source>
</evidence>
<dbReference type="EMBL" id="BEXT01000001">
    <property type="protein sequence ID" value="GBC63553.1"/>
    <property type="molecule type" value="Genomic_DNA"/>
</dbReference>
<keyword evidence="1" id="KW-0479">Metal-binding</keyword>
<dbReference type="Pfam" id="PF14697">
    <property type="entry name" value="Fer4_21"/>
    <property type="match status" value="1"/>
</dbReference>
<dbReference type="AlphaFoldDB" id="A0A401G2Z1"/>
<organism evidence="5 6">
    <name type="scientific">Desulfonema ishimotonii</name>
    <dbReference type="NCBI Taxonomy" id="45657"/>
    <lineage>
        <taxon>Bacteria</taxon>
        <taxon>Pseudomonadati</taxon>
        <taxon>Thermodesulfobacteriota</taxon>
        <taxon>Desulfobacteria</taxon>
        <taxon>Desulfobacterales</taxon>
        <taxon>Desulfococcaceae</taxon>
        <taxon>Desulfonema</taxon>
    </lineage>
</organism>
<feature type="domain" description="4Fe-4S ferredoxin-type" evidence="4">
    <location>
        <begin position="297"/>
        <end position="326"/>
    </location>
</feature>
<dbReference type="Gene3D" id="3.30.70.20">
    <property type="match status" value="2"/>
</dbReference>
<keyword evidence="6" id="KW-1185">Reference proteome</keyword>
<keyword evidence="2" id="KW-0408">Iron</keyword>